<dbReference type="InterPro" id="IPR001138">
    <property type="entry name" value="Zn2Cys6_DnaBD"/>
</dbReference>
<feature type="region of interest" description="Disordered" evidence="4">
    <location>
        <begin position="1"/>
        <end position="27"/>
    </location>
</feature>
<dbReference type="InterPro" id="IPR052973">
    <property type="entry name" value="Fungal_sec-metab_reg_TF"/>
</dbReference>
<keyword evidence="7" id="KW-1185">Reference proteome</keyword>
<dbReference type="GO" id="GO:0008270">
    <property type="term" value="F:zinc ion binding"/>
    <property type="evidence" value="ECO:0007669"/>
    <property type="project" value="InterPro"/>
</dbReference>
<dbReference type="PROSITE" id="PS00463">
    <property type="entry name" value="ZN2_CY6_FUNGAL_1"/>
    <property type="match status" value="1"/>
</dbReference>
<dbReference type="OrthoDB" id="5425448at2759"/>
<feature type="region of interest" description="Disordered" evidence="4">
    <location>
        <begin position="79"/>
        <end position="108"/>
    </location>
</feature>
<evidence type="ECO:0000259" key="5">
    <source>
        <dbReference type="PROSITE" id="PS00463"/>
    </source>
</evidence>
<evidence type="ECO:0000256" key="1">
    <source>
        <dbReference type="ARBA" id="ARBA00023015"/>
    </source>
</evidence>
<reference evidence="6 7" key="1">
    <citation type="journal article" date="2015" name="Environ. Microbiol.">
        <title>Metagenome sequence of Elaphomyces granulatus from sporocarp tissue reveals Ascomycota ectomycorrhizal fingerprints of genome expansion and a Proteobacteria-rich microbiome.</title>
        <authorList>
            <person name="Quandt C.A."/>
            <person name="Kohler A."/>
            <person name="Hesse C.N."/>
            <person name="Sharpton T.J."/>
            <person name="Martin F."/>
            <person name="Spatafora J.W."/>
        </authorList>
    </citation>
    <scope>NUCLEOTIDE SEQUENCE [LARGE SCALE GENOMIC DNA]</scope>
    <source>
        <strain evidence="6 7">OSC145934</strain>
    </source>
</reference>
<proteinExistence type="predicted"/>
<feature type="domain" description="Zn(2)-C6 fungal-type" evidence="5">
    <location>
        <begin position="368"/>
        <end position="397"/>
    </location>
</feature>
<dbReference type="EMBL" id="NPHW01003037">
    <property type="protein sequence ID" value="OXV10252.1"/>
    <property type="molecule type" value="Genomic_DNA"/>
</dbReference>
<feature type="region of interest" description="Disordered" evidence="4">
    <location>
        <begin position="210"/>
        <end position="319"/>
    </location>
</feature>
<dbReference type="PANTHER" id="PTHR35392:SF4">
    <property type="entry name" value="ZN(II)2CYS6 TRANSCRIPTION FACTOR (EUROFUNG)"/>
    <property type="match status" value="1"/>
</dbReference>
<sequence>MDDSINPNFLHLLPELDPSQDGKNEGETEQLEFAVHAAQGQRRGHRPLPVLEPHSHVDYQWLLQTSSDGCNMTDDGSHYWGDNGMTGPRRDPMDSDMSLQPLSSSTTAPSDLDDLWTQLPQFPQLPQLPWDKNPSTGTFIVDDPAIYGDGEFFPDLPSSDSITSLQHLSQTWWNDPFANRVLPGIPLQWPGSPPAAAALDGLELGNRVTSDETTFSQDESESPSGPEEGCQMLERAGSGSPDYISAFADRQVKEEGGSPPMEWSHSPSVESSPDQPWESFPSRPPRATRSRPRSGPVGRRRRSKNATVVSNDPSAHWPRPLRIVHEDGRGGSISSEYVLHQPRGARRKGPLTTVGRANAGLRRKNKDTCVQCRLNKRKCTGDSPCDACFPTLQEQPCARACFANIVEYGTCNYISQRAINHPTVSGSGRVRMEIPSAFELNRLLLLLNDRRGKFNIRASQSWGSLYVLDLAETYKFLKGFSESNGPAQFTFLEFIDHRIIESKDKSKHWLDCVGDCNPMSNAYALLSRWNNMPSRAAYSYVFLEDGAQEQPMDVTKPEDQNEILLAAQLSRIFCRMLEVEGFRKLERDFYNIKWKRISLDTHKQFLSELGDILLSLRWRVSWWKVLGDGGLEPDPSQQHYVERVELLCRILYVYYTNVRAKLPSWSTAQIPDGTWSTYADVERSVWDDFPLDATENGFDQWMERGRALIAEAGVSRVSTRITKVTSGLFT</sequence>
<comment type="caution">
    <text evidence="6">The sequence shown here is derived from an EMBL/GenBank/DDBJ whole genome shotgun (WGS) entry which is preliminary data.</text>
</comment>
<evidence type="ECO:0000256" key="2">
    <source>
        <dbReference type="ARBA" id="ARBA00023163"/>
    </source>
</evidence>
<keyword evidence="1" id="KW-0805">Transcription regulation</keyword>
<evidence type="ECO:0000256" key="3">
    <source>
        <dbReference type="ARBA" id="ARBA00023242"/>
    </source>
</evidence>
<accession>A0A232M1M8</accession>
<dbReference type="PANTHER" id="PTHR35392">
    <property type="entry name" value="ZN(II)2CYS6 TRANSCRIPTION FACTOR (EUROFUNG)-RELATED-RELATED"/>
    <property type="match status" value="1"/>
</dbReference>
<dbReference type="AlphaFoldDB" id="A0A232M1M8"/>
<dbReference type="Proteomes" id="UP000243515">
    <property type="component" value="Unassembled WGS sequence"/>
</dbReference>
<feature type="compositionally biased region" description="Polar residues" evidence="4">
    <location>
        <begin position="97"/>
        <end position="108"/>
    </location>
</feature>
<name>A0A232M1M8_9EURO</name>
<dbReference type="GO" id="GO:0000981">
    <property type="term" value="F:DNA-binding transcription factor activity, RNA polymerase II-specific"/>
    <property type="evidence" value="ECO:0007669"/>
    <property type="project" value="InterPro"/>
</dbReference>
<gene>
    <name evidence="6" type="ORF">Egran_01987</name>
</gene>
<organism evidence="6 7">
    <name type="scientific">Elaphomyces granulatus</name>
    <dbReference type="NCBI Taxonomy" id="519963"/>
    <lineage>
        <taxon>Eukaryota</taxon>
        <taxon>Fungi</taxon>
        <taxon>Dikarya</taxon>
        <taxon>Ascomycota</taxon>
        <taxon>Pezizomycotina</taxon>
        <taxon>Eurotiomycetes</taxon>
        <taxon>Eurotiomycetidae</taxon>
        <taxon>Eurotiales</taxon>
        <taxon>Elaphomycetaceae</taxon>
        <taxon>Elaphomyces</taxon>
    </lineage>
</organism>
<keyword evidence="2" id="KW-0804">Transcription</keyword>
<protein>
    <recommendedName>
        <fullName evidence="5">Zn(2)-C6 fungal-type domain-containing protein</fullName>
    </recommendedName>
</protein>
<evidence type="ECO:0000313" key="7">
    <source>
        <dbReference type="Proteomes" id="UP000243515"/>
    </source>
</evidence>
<feature type="compositionally biased region" description="Polar residues" evidence="4">
    <location>
        <begin position="265"/>
        <end position="274"/>
    </location>
</feature>
<feature type="compositionally biased region" description="Basic residues" evidence="4">
    <location>
        <begin position="286"/>
        <end position="304"/>
    </location>
</feature>
<keyword evidence="3" id="KW-0539">Nucleus</keyword>
<evidence type="ECO:0000256" key="4">
    <source>
        <dbReference type="SAM" id="MobiDB-lite"/>
    </source>
</evidence>
<evidence type="ECO:0000313" key="6">
    <source>
        <dbReference type="EMBL" id="OXV10252.1"/>
    </source>
</evidence>